<evidence type="ECO:0000313" key="1">
    <source>
        <dbReference type="EMBL" id="MBE1607063.1"/>
    </source>
</evidence>
<reference evidence="1" key="1">
    <citation type="submission" date="2020-10" db="EMBL/GenBank/DDBJ databases">
        <title>Sequencing the genomes of 1000 actinobacteria strains.</title>
        <authorList>
            <person name="Klenk H.-P."/>
        </authorList>
    </citation>
    <scope>NUCLEOTIDE SEQUENCE</scope>
    <source>
        <strain evidence="1">DSM 45354</strain>
    </source>
</reference>
<comment type="caution">
    <text evidence="1">The sequence shown here is derived from an EMBL/GenBank/DDBJ whole genome shotgun (WGS) entry which is preliminary data.</text>
</comment>
<dbReference type="SUPFAM" id="SSF63829">
    <property type="entry name" value="Calcium-dependent phosphotriesterase"/>
    <property type="match status" value="1"/>
</dbReference>
<dbReference type="RefSeq" id="WP_192751068.1">
    <property type="nucleotide sequence ID" value="NZ_BAABJL010000151.1"/>
</dbReference>
<dbReference type="InterPro" id="IPR006311">
    <property type="entry name" value="TAT_signal"/>
</dbReference>
<organism evidence="1 2">
    <name type="scientific">Actinopolymorpha pittospori</name>
    <dbReference type="NCBI Taxonomy" id="648752"/>
    <lineage>
        <taxon>Bacteria</taxon>
        <taxon>Bacillati</taxon>
        <taxon>Actinomycetota</taxon>
        <taxon>Actinomycetes</taxon>
        <taxon>Propionibacteriales</taxon>
        <taxon>Actinopolymorphaceae</taxon>
        <taxon>Actinopolymorpha</taxon>
    </lineage>
</organism>
<gene>
    <name evidence="1" type="ORF">HEB94_003911</name>
</gene>
<evidence type="ECO:0000313" key="2">
    <source>
        <dbReference type="Proteomes" id="UP000638648"/>
    </source>
</evidence>
<name>A0A927MYI3_9ACTN</name>
<dbReference type="PROSITE" id="PS51318">
    <property type="entry name" value="TAT"/>
    <property type="match status" value="1"/>
</dbReference>
<dbReference type="Proteomes" id="UP000638648">
    <property type="component" value="Unassembled WGS sequence"/>
</dbReference>
<dbReference type="InterPro" id="IPR011047">
    <property type="entry name" value="Quinoprotein_ADH-like_sf"/>
</dbReference>
<dbReference type="Gene3D" id="2.130.10.10">
    <property type="entry name" value="YVTN repeat-like/Quinoprotein amine dehydrogenase"/>
    <property type="match status" value="1"/>
</dbReference>
<protein>
    <submittedName>
        <fullName evidence="1">Uncharacterized protein</fullName>
    </submittedName>
</protein>
<dbReference type="AlphaFoldDB" id="A0A927MYI3"/>
<proteinExistence type="predicted"/>
<dbReference type="SUPFAM" id="SSF50998">
    <property type="entry name" value="Quinoprotein alcohol dehydrogenase-like"/>
    <property type="match status" value="1"/>
</dbReference>
<keyword evidence="2" id="KW-1185">Reference proteome</keyword>
<sequence length="809" mass="86073">MVNRRNFLRGAVVAAATVGGPGASVLTDSPVATAEGMVGRLADSAACTVAGPVNGGFEDPVVDGRILGWTQTFGRATTFSVVDTRASEGTHSLRILDDATDDALGLRSDLFAAVEQEFHLASAQAYLERGTVALYLYFHDAAGVLLATYSRSFSTVEDGWQTIAVGATAPARTTQAAVLVYSPAAARSTFHVDDVKVERRGARVQTFGPSALTAAMQNLVVLDGCAYTATRGLLAEIDLATRTLRRAVPFQGEGSAWGMTTSNGRVFFGVELDAYVFDPANGDLRPLGNFGSGAGTTWCMTTAPDGMVYAGVYPAGQVWEISPTTETLRNLGVAVPGQQYARVVAADDTYVYAGTQPAGHVVVYDRTTGEKHDISVPLEDLPGITVLITTGGRVVYGAGPHIVDMRPDGSDVRLLSLPDGIADAMAVGTDGTLYLTGRATGSVYKRVGDELVPIATPITLEETRALFALDERTLLGAGGSGALWWVDIETGGVTMIDLADLGLAEPEPAQSITLGHDGETAYVAGSSIVTAHGPRYAKPLRFRVPGQSKQLRFVNGHLYAATYPRTEIVELNIRINRARSLGIIGRPQYRPLAMEYDPISKYLLVGTAPVNGQLAGALTLVDIRRRTLEVLTDILHDQAVASIAVDDGIAYLAGDAQGVSVPPTQASATIAAFDLVHRRKLWEVAPLEGHRSIAGIAVHDGVLYGVNKRISGAWFTMDPRTRQVLSQGQLPGTHSYGELTVHQDRVYAAVHDGLVFLLGPDLDQPRIILDGLTDGFPQTLPQLAFEPDSWHAWSMNGLDLARLNLEPDC</sequence>
<dbReference type="EMBL" id="JADBEM010000001">
    <property type="protein sequence ID" value="MBE1607063.1"/>
    <property type="molecule type" value="Genomic_DNA"/>
</dbReference>
<dbReference type="InterPro" id="IPR015943">
    <property type="entry name" value="WD40/YVTN_repeat-like_dom_sf"/>
</dbReference>
<accession>A0A927MYI3</accession>
<dbReference type="Gene3D" id="2.60.120.260">
    <property type="entry name" value="Galactose-binding domain-like"/>
    <property type="match status" value="1"/>
</dbReference>